<reference evidence="2" key="2">
    <citation type="submission" date="2022-01" db="EMBL/GenBank/DDBJ databases">
        <authorList>
            <person name="Yamashiro T."/>
            <person name="Shiraishi A."/>
            <person name="Satake H."/>
            <person name="Nakayama K."/>
        </authorList>
    </citation>
    <scope>NUCLEOTIDE SEQUENCE</scope>
</reference>
<reference evidence="2" key="1">
    <citation type="journal article" date="2022" name="Int. J. Mol. Sci.">
        <title>Draft Genome of Tanacetum Coccineum: Genomic Comparison of Closely Related Tanacetum-Family Plants.</title>
        <authorList>
            <person name="Yamashiro T."/>
            <person name="Shiraishi A."/>
            <person name="Nakayama K."/>
            <person name="Satake H."/>
        </authorList>
    </citation>
    <scope>NUCLEOTIDE SEQUENCE</scope>
</reference>
<comment type="caution">
    <text evidence="2">The sequence shown here is derived from an EMBL/GenBank/DDBJ whole genome shotgun (WGS) entry which is preliminary data.</text>
</comment>
<sequence>MENANPPPALDPPTLPTTLRAEVIHELRELLAISAYIDSRLENIDQFLRDFTTQPNIIDMGNAESNNGLTDTPLVSLFLDSGDDSNEGEVLNELEEYGNEGKLCERKIINSFDGDELAFQWGSPAGIHGLFSGWYCGLASRKVTLGVSMTWAKRVTTWTLCALSLDKLAMPPHFHKKFRMGVAIARGCRGYYKPGTRAWVRRGSRKICIPIDMYPCRVEERLTIKLVKGEEVLKIETTVTAKDGTITKFLGKFPEYKPTKEEEEIFKLKAIYENVIYDISDSDSDLESTARSGPRDSEMEDTGSSGIRINA</sequence>
<evidence type="ECO:0000313" key="3">
    <source>
        <dbReference type="Proteomes" id="UP001151760"/>
    </source>
</evidence>
<feature type="region of interest" description="Disordered" evidence="1">
    <location>
        <begin position="283"/>
        <end position="311"/>
    </location>
</feature>
<keyword evidence="3" id="KW-1185">Reference proteome</keyword>
<accession>A0ABQ5D408</accession>
<proteinExistence type="predicted"/>
<feature type="compositionally biased region" description="Polar residues" evidence="1">
    <location>
        <begin position="302"/>
        <end position="311"/>
    </location>
</feature>
<protein>
    <submittedName>
        <fullName evidence="2">Uncharacterized protein</fullName>
    </submittedName>
</protein>
<evidence type="ECO:0000313" key="2">
    <source>
        <dbReference type="EMBL" id="GJT34085.1"/>
    </source>
</evidence>
<organism evidence="2 3">
    <name type="scientific">Tanacetum coccineum</name>
    <dbReference type="NCBI Taxonomy" id="301880"/>
    <lineage>
        <taxon>Eukaryota</taxon>
        <taxon>Viridiplantae</taxon>
        <taxon>Streptophyta</taxon>
        <taxon>Embryophyta</taxon>
        <taxon>Tracheophyta</taxon>
        <taxon>Spermatophyta</taxon>
        <taxon>Magnoliopsida</taxon>
        <taxon>eudicotyledons</taxon>
        <taxon>Gunneridae</taxon>
        <taxon>Pentapetalae</taxon>
        <taxon>asterids</taxon>
        <taxon>campanulids</taxon>
        <taxon>Asterales</taxon>
        <taxon>Asteraceae</taxon>
        <taxon>Asteroideae</taxon>
        <taxon>Anthemideae</taxon>
        <taxon>Anthemidinae</taxon>
        <taxon>Tanacetum</taxon>
    </lineage>
</organism>
<dbReference type="EMBL" id="BQNB010014932">
    <property type="protein sequence ID" value="GJT34085.1"/>
    <property type="molecule type" value="Genomic_DNA"/>
</dbReference>
<gene>
    <name evidence="2" type="ORF">Tco_0924504</name>
</gene>
<name>A0ABQ5D408_9ASTR</name>
<dbReference type="Proteomes" id="UP001151760">
    <property type="component" value="Unassembled WGS sequence"/>
</dbReference>
<evidence type="ECO:0000256" key="1">
    <source>
        <dbReference type="SAM" id="MobiDB-lite"/>
    </source>
</evidence>